<feature type="transmembrane region" description="Helical" evidence="5">
    <location>
        <begin position="411"/>
        <end position="428"/>
    </location>
</feature>
<dbReference type="Proteomes" id="UP000030826">
    <property type="component" value="Unassembled WGS sequence"/>
</dbReference>
<proteinExistence type="predicted"/>
<evidence type="ECO:0000256" key="3">
    <source>
        <dbReference type="ARBA" id="ARBA00022989"/>
    </source>
</evidence>
<sequence>MRSATTTETGAEERAGRPRLVAGIVAIAFFMQMIDGTIIATSLPAMAADFQTDALSLNVGFTAYLLAMAIFIAPSSWLAERFGARQVFLFATILFTAASLACAAAGALSSFTLARIVQGAAAALMAPVGRQLVLRGAQKHELVRAIAIITWPALIAPVVGPLLGGFITTHVGWRWNFLINLPIGVAGAVLIRLFIPVDEARTARRFDWAGFALSAGALAALVTGLELFSHEGRAGVALSLIAVAMATGTLAIRHMNRSPAPLLDLEVLQVRTFALSALSSGILMRTTINATPFLLPLLLQIGYGLDAIATGSLILVYFLGNLAMKVATTGFLRLLGFRTLLVSNGVLASAFVACLALIGPDTGNLLLWLVLFAAGLTRSMQFTALNTIAFADIEARQRGDAATISAMSQQISQLLSIAGSIAIIRLIYALDLGGPNREAAACALALMAMGAIGIASSLAFLRLPTDAGHEVSGWRARQS</sequence>
<keyword evidence="4 5" id="KW-0472">Membrane</keyword>
<feature type="transmembrane region" description="Helical" evidence="5">
    <location>
        <begin position="365"/>
        <end position="390"/>
    </location>
</feature>
<dbReference type="GO" id="GO:0005886">
    <property type="term" value="C:plasma membrane"/>
    <property type="evidence" value="ECO:0007669"/>
    <property type="project" value="TreeGrafter"/>
</dbReference>
<feature type="transmembrane region" description="Helical" evidence="5">
    <location>
        <begin position="55"/>
        <end position="75"/>
    </location>
</feature>
<feature type="transmembrane region" description="Helical" evidence="5">
    <location>
        <begin position="173"/>
        <end position="194"/>
    </location>
</feature>
<feature type="transmembrane region" description="Helical" evidence="5">
    <location>
        <begin position="440"/>
        <end position="461"/>
    </location>
</feature>
<comment type="caution">
    <text evidence="7">The sequence shown here is derived from an EMBL/GenBank/DDBJ whole genome shotgun (WGS) entry which is preliminary data.</text>
</comment>
<dbReference type="InterPro" id="IPR011701">
    <property type="entry name" value="MFS"/>
</dbReference>
<evidence type="ECO:0000313" key="8">
    <source>
        <dbReference type="Proteomes" id="UP000030826"/>
    </source>
</evidence>
<feature type="transmembrane region" description="Helical" evidence="5">
    <location>
        <begin position="335"/>
        <end position="359"/>
    </location>
</feature>
<dbReference type="Gene3D" id="1.20.1250.20">
    <property type="entry name" value="MFS general substrate transporter like domains"/>
    <property type="match status" value="1"/>
</dbReference>
<feature type="transmembrane region" description="Helical" evidence="5">
    <location>
        <begin position="87"/>
        <end position="107"/>
    </location>
</feature>
<evidence type="ECO:0000256" key="4">
    <source>
        <dbReference type="ARBA" id="ARBA00023136"/>
    </source>
</evidence>
<feature type="transmembrane region" description="Helical" evidence="5">
    <location>
        <begin position="20"/>
        <end position="43"/>
    </location>
</feature>
<name>A0A0B1QBE0_9HYPH</name>
<evidence type="ECO:0000256" key="1">
    <source>
        <dbReference type="ARBA" id="ARBA00004141"/>
    </source>
</evidence>
<evidence type="ECO:0000256" key="2">
    <source>
        <dbReference type="ARBA" id="ARBA00022692"/>
    </source>
</evidence>
<gene>
    <name evidence="7" type="ORF">LA66_05865</name>
</gene>
<evidence type="ECO:0000256" key="5">
    <source>
        <dbReference type="SAM" id="Phobius"/>
    </source>
</evidence>
<feature type="transmembrane region" description="Helical" evidence="5">
    <location>
        <begin position="206"/>
        <end position="228"/>
    </location>
</feature>
<comment type="subcellular location">
    <subcellularLocation>
        <location evidence="1">Membrane</location>
        <topology evidence="1">Multi-pass membrane protein</topology>
    </subcellularLocation>
</comment>
<reference evidence="7 8" key="1">
    <citation type="submission" date="2014-09" db="EMBL/GenBank/DDBJ databases">
        <title>Isolation and characterization of Aurantimonas altamirensis ON-56566 from clinical sample following a dog bite.</title>
        <authorList>
            <person name="Eshaghi A."/>
            <person name="Li A."/>
            <person name="Shahinas D."/>
            <person name="Bahn P."/>
            <person name="Kus J.V."/>
            <person name="Patel S.N."/>
        </authorList>
    </citation>
    <scope>NUCLEOTIDE SEQUENCE [LARGE SCALE GENOMIC DNA]</scope>
    <source>
        <strain evidence="7 8">ON-56566</strain>
    </source>
</reference>
<evidence type="ECO:0000259" key="6">
    <source>
        <dbReference type="PROSITE" id="PS50850"/>
    </source>
</evidence>
<dbReference type="SUPFAM" id="SSF103473">
    <property type="entry name" value="MFS general substrate transporter"/>
    <property type="match status" value="1"/>
</dbReference>
<feature type="transmembrane region" description="Helical" evidence="5">
    <location>
        <begin position="234"/>
        <end position="252"/>
    </location>
</feature>
<dbReference type="PANTHER" id="PTHR23501">
    <property type="entry name" value="MAJOR FACILITATOR SUPERFAMILY"/>
    <property type="match status" value="1"/>
</dbReference>
<keyword evidence="3 5" id="KW-1133">Transmembrane helix</keyword>
<dbReference type="Pfam" id="PF07690">
    <property type="entry name" value="MFS_1"/>
    <property type="match status" value="1"/>
</dbReference>
<dbReference type="PRINTS" id="PR01036">
    <property type="entry name" value="TCRTETB"/>
</dbReference>
<feature type="transmembrane region" description="Helical" evidence="5">
    <location>
        <begin position="145"/>
        <end position="167"/>
    </location>
</feature>
<dbReference type="STRING" id="370622.LA66_05865"/>
<dbReference type="Gene3D" id="1.20.1720.10">
    <property type="entry name" value="Multidrug resistance protein D"/>
    <property type="match status" value="1"/>
</dbReference>
<feature type="transmembrane region" description="Helical" evidence="5">
    <location>
        <begin position="301"/>
        <end position="323"/>
    </location>
</feature>
<dbReference type="PANTHER" id="PTHR23501:SF1">
    <property type="entry name" value="TRANSPORT PROTEIN HSRA-RELATED"/>
    <property type="match status" value="1"/>
</dbReference>
<protein>
    <submittedName>
        <fullName evidence="7">Major facilitator transporter</fullName>
    </submittedName>
</protein>
<dbReference type="OrthoDB" id="9812221at2"/>
<dbReference type="InterPro" id="IPR036259">
    <property type="entry name" value="MFS_trans_sf"/>
</dbReference>
<keyword evidence="2 5" id="KW-0812">Transmembrane</keyword>
<feature type="domain" description="Major facilitator superfamily (MFS) profile" evidence="6">
    <location>
        <begin position="21"/>
        <end position="468"/>
    </location>
</feature>
<dbReference type="InterPro" id="IPR020846">
    <property type="entry name" value="MFS_dom"/>
</dbReference>
<evidence type="ECO:0000313" key="7">
    <source>
        <dbReference type="EMBL" id="KHJ56125.1"/>
    </source>
</evidence>
<dbReference type="PROSITE" id="PS50850">
    <property type="entry name" value="MFS"/>
    <property type="match status" value="1"/>
</dbReference>
<organism evidence="7 8">
    <name type="scientific">Aureimonas altamirensis</name>
    <dbReference type="NCBI Taxonomy" id="370622"/>
    <lineage>
        <taxon>Bacteria</taxon>
        <taxon>Pseudomonadati</taxon>
        <taxon>Pseudomonadota</taxon>
        <taxon>Alphaproteobacteria</taxon>
        <taxon>Hyphomicrobiales</taxon>
        <taxon>Aurantimonadaceae</taxon>
        <taxon>Aureimonas</taxon>
    </lineage>
</organism>
<dbReference type="AlphaFoldDB" id="A0A0B1QBE0"/>
<accession>A0A0B1QBE0</accession>
<dbReference type="EMBL" id="JRFJ01000001">
    <property type="protein sequence ID" value="KHJ56125.1"/>
    <property type="molecule type" value="Genomic_DNA"/>
</dbReference>
<dbReference type="GO" id="GO:0022857">
    <property type="term" value="F:transmembrane transporter activity"/>
    <property type="evidence" value="ECO:0007669"/>
    <property type="project" value="InterPro"/>
</dbReference>
<dbReference type="RefSeq" id="WP_039189517.1">
    <property type="nucleotide sequence ID" value="NZ_JRFJ01000001.1"/>
</dbReference>